<comment type="caution">
    <text evidence="1">The sequence shown here is derived from an EMBL/GenBank/DDBJ whole genome shotgun (WGS) entry which is preliminary data.</text>
</comment>
<name>A0ABX1GDV5_9GAMM</name>
<dbReference type="Proteomes" id="UP000765845">
    <property type="component" value="Unassembled WGS sequence"/>
</dbReference>
<evidence type="ECO:0008006" key="3">
    <source>
        <dbReference type="Google" id="ProtNLM"/>
    </source>
</evidence>
<gene>
    <name evidence="1" type="ORF">HCU74_04465</name>
</gene>
<dbReference type="RefSeq" id="WP_168449230.1">
    <property type="nucleotide sequence ID" value="NZ_JAAWWK010000002.1"/>
</dbReference>
<evidence type="ECO:0000313" key="1">
    <source>
        <dbReference type="EMBL" id="NKI16672.1"/>
    </source>
</evidence>
<evidence type="ECO:0000313" key="2">
    <source>
        <dbReference type="Proteomes" id="UP000765845"/>
    </source>
</evidence>
<accession>A0ABX1GDV5</accession>
<keyword evidence="2" id="KW-1185">Reference proteome</keyword>
<sequence>MSIRFLCDTHRQQLLRSKVVAETRWDEWMEAGREAYAERNWVSALRYLGCSFELSELMLGLERLPDAPSLDRYMLAGHYLAECFARCGDSHLQQHCLLAVHYRLLKTLQSPEGRGLSLQRNVEISLQMLERHYRAENRLDELSHCRRESLRLLQRCYH</sequence>
<reference evidence="1 2" key="1">
    <citation type="submission" date="2020-04" db="EMBL/GenBank/DDBJ databases">
        <authorList>
            <person name="Yoon J."/>
        </authorList>
    </citation>
    <scope>NUCLEOTIDE SEQUENCE [LARGE SCALE GENOMIC DNA]</scope>
    <source>
        <strain evidence="1 2">KMU-166</strain>
    </source>
</reference>
<protein>
    <recommendedName>
        <fullName evidence="3">Bacterial transcriptional activator domain protein</fullName>
    </recommendedName>
</protein>
<proteinExistence type="predicted"/>
<organism evidence="1 2">
    <name type="scientific">Spongiibacter thalassae</name>
    <dbReference type="NCBI Taxonomy" id="2721624"/>
    <lineage>
        <taxon>Bacteria</taxon>
        <taxon>Pseudomonadati</taxon>
        <taxon>Pseudomonadota</taxon>
        <taxon>Gammaproteobacteria</taxon>
        <taxon>Cellvibrionales</taxon>
        <taxon>Spongiibacteraceae</taxon>
        <taxon>Spongiibacter</taxon>
    </lineage>
</organism>
<dbReference type="EMBL" id="JAAWWK010000002">
    <property type="protein sequence ID" value="NKI16672.1"/>
    <property type="molecule type" value="Genomic_DNA"/>
</dbReference>